<evidence type="ECO:0000313" key="3">
    <source>
        <dbReference type="Proteomes" id="UP001556631"/>
    </source>
</evidence>
<dbReference type="Proteomes" id="UP001556631">
    <property type="component" value="Unassembled WGS sequence"/>
</dbReference>
<dbReference type="InterPro" id="IPR011059">
    <property type="entry name" value="Metal-dep_hydrolase_composite"/>
</dbReference>
<evidence type="ECO:0000313" key="2">
    <source>
        <dbReference type="EMBL" id="MEX0426012.1"/>
    </source>
</evidence>
<gene>
    <name evidence="2" type="ORF">AB3X52_00145</name>
</gene>
<dbReference type="InterPro" id="IPR013108">
    <property type="entry name" value="Amidohydro_3"/>
</dbReference>
<sequence length="513" mass="53864">MPDLLLRRARLVPLTTAAPDGPVDVLVRDGIVTAIGPSPTASEGRRTGASKVVEEYDAGGRWLLPGLWDQHTHLGQWTLAASRLDLHGTRSPEDVLAVVGAAVAAAPGIPIVANGHSAGSWSRPVTVTELDAVTGATPVVLINHDFHHGWLNSAALAVLGLPWRDGVVRENEWYAAYPHLDRLGGGGPSAGAVAFGSASPGASPAAYRAMLERTAALGVVGLVDFEFRATYDAWAARWSQGCDLLRIRAATYADGLDGLLSARLRTGDPVPEVESGLLTVGPLKIISDGSLGTRTAWCCEPYADSGSHGAPNQSPDELRALLATATAHGLEVATHAIGDRAVAEALAAYAATGARGSIEHAQLVRRADVREMARLGLRASVQPAHLLDDRDVTERVWPGRSDRCFALRWMADDGVPLALGSDAPVAPLDPWLAISAAVHRSADERDPWHPEQALTVREALAASVDGAGTVRVGSRGDLVVLDRDPLGMPVTELRTLGSAVALTVVAGWVVHRA</sequence>
<protein>
    <submittedName>
        <fullName evidence="2">Amidohydrolase</fullName>
        <ecNumber evidence="2">3.5.-.-</ecNumber>
    </submittedName>
</protein>
<name>A0ABV3SSU8_9ACTN</name>
<comment type="caution">
    <text evidence="2">The sequence shown here is derived from an EMBL/GenBank/DDBJ whole genome shotgun (WGS) entry which is preliminary data.</text>
</comment>
<dbReference type="RefSeq" id="WP_367990549.1">
    <property type="nucleotide sequence ID" value="NZ_JBFPJR010000001.1"/>
</dbReference>
<dbReference type="EC" id="3.5.-.-" evidence="2"/>
<dbReference type="SUPFAM" id="SSF51556">
    <property type="entry name" value="Metallo-dependent hydrolases"/>
    <property type="match status" value="1"/>
</dbReference>
<dbReference type="PANTHER" id="PTHR22642">
    <property type="entry name" value="IMIDAZOLONEPROPIONASE"/>
    <property type="match status" value="1"/>
</dbReference>
<evidence type="ECO:0000259" key="1">
    <source>
        <dbReference type="Pfam" id="PF07969"/>
    </source>
</evidence>
<keyword evidence="3" id="KW-1185">Reference proteome</keyword>
<dbReference type="Pfam" id="PF07969">
    <property type="entry name" value="Amidohydro_3"/>
    <property type="match status" value="1"/>
</dbReference>
<proteinExistence type="predicted"/>
<accession>A0ABV3SSU8</accession>
<dbReference type="Gene3D" id="3.10.310.70">
    <property type="match status" value="1"/>
</dbReference>
<dbReference type="EMBL" id="JBFPJR010000001">
    <property type="protein sequence ID" value="MEX0426012.1"/>
    <property type="molecule type" value="Genomic_DNA"/>
</dbReference>
<feature type="domain" description="Amidohydrolase 3" evidence="1">
    <location>
        <begin position="54"/>
        <end position="511"/>
    </location>
</feature>
<organism evidence="2 3">
    <name type="scientific">Nocardioides eburneus</name>
    <dbReference type="NCBI Taxonomy" id="3231482"/>
    <lineage>
        <taxon>Bacteria</taxon>
        <taxon>Bacillati</taxon>
        <taxon>Actinomycetota</taxon>
        <taxon>Actinomycetes</taxon>
        <taxon>Propionibacteriales</taxon>
        <taxon>Nocardioidaceae</taxon>
        <taxon>Nocardioides</taxon>
    </lineage>
</organism>
<keyword evidence="2" id="KW-0378">Hydrolase</keyword>
<reference evidence="2 3" key="1">
    <citation type="submission" date="2024-07" db="EMBL/GenBank/DDBJ databases">
        <authorList>
            <person name="Lee S."/>
            <person name="Kang M."/>
        </authorList>
    </citation>
    <scope>NUCLEOTIDE SEQUENCE [LARGE SCALE GENOMIC DNA]</scope>
    <source>
        <strain evidence="2 3">DS6</strain>
    </source>
</reference>
<dbReference type="Gene3D" id="2.30.40.10">
    <property type="entry name" value="Urease, subunit C, domain 1"/>
    <property type="match status" value="1"/>
</dbReference>
<dbReference type="SUPFAM" id="SSF51338">
    <property type="entry name" value="Composite domain of metallo-dependent hydrolases"/>
    <property type="match status" value="1"/>
</dbReference>
<dbReference type="PANTHER" id="PTHR22642:SF2">
    <property type="entry name" value="PROTEIN LONG AFTER FAR-RED 3"/>
    <property type="match status" value="1"/>
</dbReference>
<dbReference type="GO" id="GO:0016787">
    <property type="term" value="F:hydrolase activity"/>
    <property type="evidence" value="ECO:0007669"/>
    <property type="project" value="UniProtKB-KW"/>
</dbReference>
<dbReference type="Gene3D" id="3.20.20.140">
    <property type="entry name" value="Metal-dependent hydrolases"/>
    <property type="match status" value="1"/>
</dbReference>
<dbReference type="InterPro" id="IPR032466">
    <property type="entry name" value="Metal_Hydrolase"/>
</dbReference>